<evidence type="ECO:0000313" key="2">
    <source>
        <dbReference type="Proteomes" id="UP000092445"/>
    </source>
</evidence>
<keyword evidence="2" id="KW-1185">Reference proteome</keyword>
<reference evidence="1" key="2">
    <citation type="submission" date="2020-05" db="UniProtKB">
        <authorList>
            <consortium name="EnsemblMetazoa"/>
        </authorList>
    </citation>
    <scope>IDENTIFICATION</scope>
    <source>
        <strain evidence="1">IAEA</strain>
    </source>
</reference>
<proteinExistence type="predicted"/>
<dbReference type="VEuPathDB" id="VectorBase:GPAI042350"/>
<reference evidence="2" key="1">
    <citation type="submission" date="2014-03" db="EMBL/GenBank/DDBJ databases">
        <authorList>
            <person name="Aksoy S."/>
            <person name="Warren W."/>
            <person name="Wilson R.K."/>
        </authorList>
    </citation>
    <scope>NUCLEOTIDE SEQUENCE [LARGE SCALE GENOMIC DNA]</scope>
    <source>
        <strain evidence="2">IAEA</strain>
    </source>
</reference>
<name>A0A1B0ADM4_GLOPL</name>
<dbReference type="Proteomes" id="UP000092445">
    <property type="component" value="Unassembled WGS sequence"/>
</dbReference>
<evidence type="ECO:0000313" key="1">
    <source>
        <dbReference type="EnsemblMetazoa" id="GPAI042350-PA"/>
    </source>
</evidence>
<dbReference type="EnsemblMetazoa" id="GPAI042350-RA">
    <property type="protein sequence ID" value="GPAI042350-PA"/>
    <property type="gene ID" value="GPAI042350"/>
</dbReference>
<accession>A0A1B0ADM4</accession>
<sequence length="110" mass="12431">MVRNTLMDLIPVEHLPQKSPKENVFLWKVDSSIQSVRKVGSQVTLMSLSEGFLDTQLYSTIQQNAEHAANVQANKCLRKENNAAVVSYVVSSSFYILHLAVKHDDQQNMQ</sequence>
<protein>
    <submittedName>
        <fullName evidence="1">Uncharacterized protein</fullName>
    </submittedName>
</protein>
<dbReference type="AlphaFoldDB" id="A0A1B0ADM4"/>
<organism evidence="1 2">
    <name type="scientific">Glossina pallidipes</name>
    <name type="common">Tsetse fly</name>
    <dbReference type="NCBI Taxonomy" id="7398"/>
    <lineage>
        <taxon>Eukaryota</taxon>
        <taxon>Metazoa</taxon>
        <taxon>Ecdysozoa</taxon>
        <taxon>Arthropoda</taxon>
        <taxon>Hexapoda</taxon>
        <taxon>Insecta</taxon>
        <taxon>Pterygota</taxon>
        <taxon>Neoptera</taxon>
        <taxon>Endopterygota</taxon>
        <taxon>Diptera</taxon>
        <taxon>Brachycera</taxon>
        <taxon>Muscomorpha</taxon>
        <taxon>Hippoboscoidea</taxon>
        <taxon>Glossinidae</taxon>
        <taxon>Glossina</taxon>
    </lineage>
</organism>